<dbReference type="InterPro" id="IPR012043">
    <property type="entry name" value="PoK"/>
</dbReference>
<dbReference type="UniPathway" id="UPA00241"/>
<protein>
    <recommendedName>
        <fullName evidence="1">Pantoate kinase</fullName>
        <shortName evidence="1">PoK</shortName>
        <ecNumber evidence="1">2.7.1.169</ecNumber>
    </recommendedName>
</protein>
<dbReference type="HAMAP" id="MF_02223">
    <property type="entry name" value="Pantoate_kinase"/>
    <property type="match status" value="1"/>
</dbReference>
<name>A1RU94_PYRIL</name>
<keyword evidence="1" id="KW-0067">ATP-binding</keyword>
<keyword evidence="1 2" id="KW-0808">Transferase</keyword>
<dbReference type="AlphaFoldDB" id="A1RU94"/>
<keyword evidence="1" id="KW-0173">Coenzyme A biosynthesis</keyword>
<evidence type="ECO:0000313" key="2">
    <source>
        <dbReference type="EMBL" id="ABL88526.1"/>
    </source>
</evidence>
<comment type="pathway">
    <text evidence="1">Cofactor biosynthesis; coenzyme A biosynthesis.</text>
</comment>
<dbReference type="EMBL" id="CP000504">
    <property type="protein sequence ID" value="ABL88526.1"/>
    <property type="molecule type" value="Genomic_DNA"/>
</dbReference>
<dbReference type="STRING" id="384616.Pisl_1364"/>
<dbReference type="PANTHER" id="PTHR42282:SF1">
    <property type="entry name" value="PANTOATE KINASE"/>
    <property type="match status" value="1"/>
</dbReference>
<proteinExistence type="inferred from homology"/>
<keyword evidence="1" id="KW-0547">Nucleotide-binding</keyword>
<accession>A1RU94</accession>
<dbReference type="GeneID" id="4618081"/>
<comment type="function">
    <text evidence="1">Phosphorylates (R)-pantoate to form (R)-4-phosphopantoate in the CoA biosynthesis pathway.</text>
</comment>
<comment type="catalytic activity">
    <reaction evidence="1">
        <text>(R)-pantoate + ATP = (R)-4-phosphopantoate + ADP + H(+)</text>
        <dbReference type="Rhea" id="RHEA:28246"/>
        <dbReference type="ChEBI" id="CHEBI:15378"/>
        <dbReference type="ChEBI" id="CHEBI:15980"/>
        <dbReference type="ChEBI" id="CHEBI:30616"/>
        <dbReference type="ChEBI" id="CHEBI:61294"/>
        <dbReference type="ChEBI" id="CHEBI:456216"/>
        <dbReference type="EC" id="2.7.1.169"/>
    </reaction>
</comment>
<dbReference type="GO" id="GO:0005524">
    <property type="term" value="F:ATP binding"/>
    <property type="evidence" value="ECO:0007669"/>
    <property type="project" value="UniProtKB-KW"/>
</dbReference>
<dbReference type="OrthoDB" id="85822at2157"/>
<sequence length="258" mass="27952">MRLKIPHHVTGFWLPHYGGSPLETGSVGAGLLLDYAEVYLSGAGVRYNGELLEAGPGVDIKSPYPLGYGYAGSAVVNIAKHVAVLGLGLEAFQRAHIAEVEAGTGLGDVLAIYTGGCLVVRTSPGAPGVGKAYGYDCPRLFVATVDLRRAETATMLKSLRLQLEIEGRRAVEAMIDGDFQTFLELARRFSRAVGFLTPQLEEELRRLAGVSGFYVKKGVLVVVAERDHVTDVAETLRRYGAVHIAELKWRAVYLSWSY</sequence>
<dbReference type="PANTHER" id="PTHR42282">
    <property type="entry name" value="PANTOATE KINASE-RELATED"/>
    <property type="match status" value="1"/>
</dbReference>
<dbReference type="PIRSF" id="PIRSF016896">
    <property type="entry name" value="GHMP_arc_MJ0969"/>
    <property type="match status" value="1"/>
</dbReference>
<reference evidence="2" key="1">
    <citation type="submission" date="2006-12" db="EMBL/GenBank/DDBJ databases">
        <title>Complete sequence of Pyrobaculum islandicum DSM 4184.</title>
        <authorList>
            <person name="Copeland A."/>
            <person name="Lucas S."/>
            <person name="Lapidus A."/>
            <person name="Barry K."/>
            <person name="Detter J.C."/>
            <person name="Glavina del Rio T."/>
            <person name="Dalin E."/>
            <person name="Tice H."/>
            <person name="Pitluck S."/>
            <person name="Meincke L."/>
            <person name="Brettin T."/>
            <person name="Bruce D."/>
            <person name="Han C."/>
            <person name="Tapia R."/>
            <person name="Gilna P."/>
            <person name="Schmutz J."/>
            <person name="Larimer F."/>
            <person name="Land M."/>
            <person name="Hauser L."/>
            <person name="Kyrpides N."/>
            <person name="Mikhailova N."/>
            <person name="Cozen A.E."/>
            <person name="Fitz-Gibbon S.T."/>
            <person name="House C.H."/>
            <person name="Saltikov C."/>
            <person name="Lowe T."/>
            <person name="Richardson P."/>
        </authorList>
    </citation>
    <scope>NUCLEOTIDE SEQUENCE [LARGE SCALE GENOMIC DNA]</scope>
    <source>
        <strain evidence="2">DSM 4184</strain>
    </source>
</reference>
<dbReference type="KEGG" id="pis:Pisl_1364"/>
<dbReference type="EC" id="2.7.1.169" evidence="1"/>
<gene>
    <name evidence="2" type="ordered locus">Pisl_1364</name>
</gene>
<dbReference type="eggNOG" id="arCOG04263">
    <property type="taxonomic scope" value="Archaea"/>
</dbReference>
<evidence type="ECO:0000256" key="1">
    <source>
        <dbReference type="HAMAP-Rule" id="MF_02223"/>
    </source>
</evidence>
<dbReference type="GO" id="GO:0015937">
    <property type="term" value="P:coenzyme A biosynthetic process"/>
    <property type="evidence" value="ECO:0007669"/>
    <property type="project" value="UniProtKB-UniRule"/>
</dbReference>
<dbReference type="GO" id="GO:0016301">
    <property type="term" value="F:kinase activity"/>
    <property type="evidence" value="ECO:0007669"/>
    <property type="project" value="UniProtKB-UniRule"/>
</dbReference>
<comment type="similarity">
    <text evidence="1">Belongs to the GHMP kinase family. PoK subfamily.</text>
</comment>
<dbReference type="RefSeq" id="WP_011763101.1">
    <property type="nucleotide sequence ID" value="NC_008701.1"/>
</dbReference>
<evidence type="ECO:0000313" key="3">
    <source>
        <dbReference type="Proteomes" id="UP000002595"/>
    </source>
</evidence>
<keyword evidence="3" id="KW-1185">Reference proteome</keyword>
<dbReference type="HOGENOM" id="CLU_081191_1_0_2"/>
<keyword evidence="1 2" id="KW-0418">Kinase</keyword>
<organism evidence="2 3">
    <name type="scientific">Pyrobaculum islandicum (strain DSM 4184 / JCM 9189 / GEO3)</name>
    <dbReference type="NCBI Taxonomy" id="384616"/>
    <lineage>
        <taxon>Archaea</taxon>
        <taxon>Thermoproteota</taxon>
        <taxon>Thermoprotei</taxon>
        <taxon>Thermoproteales</taxon>
        <taxon>Thermoproteaceae</taxon>
        <taxon>Pyrobaculum</taxon>
    </lineage>
</organism>
<dbReference type="Proteomes" id="UP000002595">
    <property type="component" value="Chromosome"/>
</dbReference>